<organism evidence="2 3">
    <name type="scientific">Edaphobacter acidisoli</name>
    <dbReference type="NCBI Taxonomy" id="2040573"/>
    <lineage>
        <taxon>Bacteria</taxon>
        <taxon>Pseudomonadati</taxon>
        <taxon>Acidobacteriota</taxon>
        <taxon>Terriglobia</taxon>
        <taxon>Terriglobales</taxon>
        <taxon>Acidobacteriaceae</taxon>
        <taxon>Edaphobacter</taxon>
    </lineage>
</organism>
<protein>
    <recommendedName>
        <fullName evidence="1">PilZ domain-containing protein</fullName>
    </recommendedName>
</protein>
<accession>A0A916W2N1</accession>
<dbReference type="SUPFAM" id="SSF141371">
    <property type="entry name" value="PilZ domain-like"/>
    <property type="match status" value="1"/>
</dbReference>
<feature type="domain" description="PilZ" evidence="1">
    <location>
        <begin position="38"/>
        <end position="111"/>
    </location>
</feature>
<evidence type="ECO:0000313" key="2">
    <source>
        <dbReference type="EMBL" id="GGA61251.1"/>
    </source>
</evidence>
<dbReference type="AlphaFoldDB" id="A0A916W2N1"/>
<sequence length="162" mass="17859">MSAQRSWFSRMFSSDHRGAARHAAPGLVAYYWEGTTSAPHQVQNISSTGFYLLTRERWHPGTIITMTLQKAAVAGSTSELYIAVQTKVVRLGENGVGLSFIQSEPQDARQSEALSSKPVGKKALERFLDQLLSEQGYVVLVASRADHRLKGASVRHCLEETP</sequence>
<dbReference type="RefSeq" id="WP_188758249.1">
    <property type="nucleotide sequence ID" value="NZ_BMJB01000001.1"/>
</dbReference>
<dbReference type="EMBL" id="BMJB01000001">
    <property type="protein sequence ID" value="GGA61251.1"/>
    <property type="molecule type" value="Genomic_DNA"/>
</dbReference>
<evidence type="ECO:0000259" key="1">
    <source>
        <dbReference type="Pfam" id="PF07238"/>
    </source>
</evidence>
<evidence type="ECO:0000313" key="3">
    <source>
        <dbReference type="Proteomes" id="UP000648801"/>
    </source>
</evidence>
<name>A0A916W2N1_9BACT</name>
<dbReference type="Proteomes" id="UP000648801">
    <property type="component" value="Unassembled WGS sequence"/>
</dbReference>
<reference evidence="2" key="2">
    <citation type="submission" date="2020-09" db="EMBL/GenBank/DDBJ databases">
        <authorList>
            <person name="Sun Q."/>
            <person name="Zhou Y."/>
        </authorList>
    </citation>
    <scope>NUCLEOTIDE SEQUENCE</scope>
    <source>
        <strain evidence="2">CGMCC 1.15447</strain>
    </source>
</reference>
<gene>
    <name evidence="2" type="ORF">GCM10011507_10920</name>
</gene>
<keyword evidence="3" id="KW-1185">Reference proteome</keyword>
<dbReference type="Gene3D" id="2.40.10.220">
    <property type="entry name" value="predicted glycosyltransferase like domains"/>
    <property type="match status" value="1"/>
</dbReference>
<dbReference type="GO" id="GO:0035438">
    <property type="term" value="F:cyclic-di-GMP binding"/>
    <property type="evidence" value="ECO:0007669"/>
    <property type="project" value="InterPro"/>
</dbReference>
<comment type="caution">
    <text evidence="2">The sequence shown here is derived from an EMBL/GenBank/DDBJ whole genome shotgun (WGS) entry which is preliminary data.</text>
</comment>
<proteinExistence type="predicted"/>
<dbReference type="InterPro" id="IPR009875">
    <property type="entry name" value="PilZ_domain"/>
</dbReference>
<dbReference type="Pfam" id="PF07238">
    <property type="entry name" value="PilZ"/>
    <property type="match status" value="1"/>
</dbReference>
<reference evidence="2" key="1">
    <citation type="journal article" date="2014" name="Int. J. Syst. Evol. Microbiol.">
        <title>Complete genome sequence of Corynebacterium casei LMG S-19264T (=DSM 44701T), isolated from a smear-ripened cheese.</title>
        <authorList>
            <consortium name="US DOE Joint Genome Institute (JGI-PGF)"/>
            <person name="Walter F."/>
            <person name="Albersmeier A."/>
            <person name="Kalinowski J."/>
            <person name="Ruckert C."/>
        </authorList>
    </citation>
    <scope>NUCLEOTIDE SEQUENCE</scope>
    <source>
        <strain evidence="2">CGMCC 1.15447</strain>
    </source>
</reference>